<organism evidence="1 2">
    <name type="scientific">Trifolium medium</name>
    <dbReference type="NCBI Taxonomy" id="97028"/>
    <lineage>
        <taxon>Eukaryota</taxon>
        <taxon>Viridiplantae</taxon>
        <taxon>Streptophyta</taxon>
        <taxon>Embryophyta</taxon>
        <taxon>Tracheophyta</taxon>
        <taxon>Spermatophyta</taxon>
        <taxon>Magnoliopsida</taxon>
        <taxon>eudicotyledons</taxon>
        <taxon>Gunneridae</taxon>
        <taxon>Pentapetalae</taxon>
        <taxon>rosids</taxon>
        <taxon>fabids</taxon>
        <taxon>Fabales</taxon>
        <taxon>Fabaceae</taxon>
        <taxon>Papilionoideae</taxon>
        <taxon>50 kb inversion clade</taxon>
        <taxon>NPAAA clade</taxon>
        <taxon>Hologalegina</taxon>
        <taxon>IRL clade</taxon>
        <taxon>Trifolieae</taxon>
        <taxon>Trifolium</taxon>
    </lineage>
</organism>
<comment type="caution">
    <text evidence="1">The sequence shown here is derived from an EMBL/GenBank/DDBJ whole genome shotgun (WGS) entry which is preliminary data.</text>
</comment>
<dbReference type="Proteomes" id="UP000265520">
    <property type="component" value="Unassembled WGS sequence"/>
</dbReference>
<proteinExistence type="predicted"/>
<protein>
    <submittedName>
        <fullName evidence="1">Uncharacterized protein</fullName>
    </submittedName>
</protein>
<name>A0A392U7G9_9FABA</name>
<dbReference type="EMBL" id="LXQA010742597">
    <property type="protein sequence ID" value="MCI68767.1"/>
    <property type="molecule type" value="Genomic_DNA"/>
</dbReference>
<dbReference type="AlphaFoldDB" id="A0A392U7G9"/>
<feature type="non-terminal residue" evidence="1">
    <location>
        <position position="1"/>
    </location>
</feature>
<sequence>SVCLRVAQRYLHVAQFEELKRAEKLEPVRGAGIVARSANQVTNWWLFCWIMRAAPRTTACGAIQEEGSGFLGCVLRVAQ</sequence>
<evidence type="ECO:0000313" key="1">
    <source>
        <dbReference type="EMBL" id="MCI68767.1"/>
    </source>
</evidence>
<reference evidence="1 2" key="1">
    <citation type="journal article" date="2018" name="Front. Plant Sci.">
        <title>Red Clover (Trifolium pratense) and Zigzag Clover (T. medium) - A Picture of Genomic Similarities and Differences.</title>
        <authorList>
            <person name="Dluhosova J."/>
            <person name="Istvanek J."/>
            <person name="Nedelnik J."/>
            <person name="Repkova J."/>
        </authorList>
    </citation>
    <scope>NUCLEOTIDE SEQUENCE [LARGE SCALE GENOMIC DNA]</scope>
    <source>
        <strain evidence="2">cv. 10/8</strain>
        <tissue evidence="1">Leaf</tissue>
    </source>
</reference>
<accession>A0A392U7G9</accession>
<keyword evidence="2" id="KW-1185">Reference proteome</keyword>
<evidence type="ECO:0000313" key="2">
    <source>
        <dbReference type="Proteomes" id="UP000265520"/>
    </source>
</evidence>